<feature type="domain" description="RNA 2-O ribose methyltransferase substrate binding" evidence="5">
    <location>
        <begin position="61"/>
        <end position="137"/>
    </location>
</feature>
<dbReference type="NCBIfam" id="TIGR00186">
    <property type="entry name" value="rRNA_methyl_3"/>
    <property type="match status" value="1"/>
</dbReference>
<evidence type="ECO:0000256" key="1">
    <source>
        <dbReference type="ARBA" id="ARBA00007228"/>
    </source>
</evidence>
<keyword evidence="7" id="KW-1185">Reference proteome</keyword>
<dbReference type="GO" id="GO:0003723">
    <property type="term" value="F:RNA binding"/>
    <property type="evidence" value="ECO:0007669"/>
    <property type="project" value="InterPro"/>
</dbReference>
<evidence type="ECO:0000313" key="7">
    <source>
        <dbReference type="Proteomes" id="UP000000268"/>
    </source>
</evidence>
<dbReference type="Proteomes" id="UP000000268">
    <property type="component" value="Chromosome"/>
</dbReference>
<dbReference type="SUPFAM" id="SSF55315">
    <property type="entry name" value="L30e-like"/>
    <property type="match status" value="1"/>
</dbReference>
<dbReference type="Pfam" id="PF08032">
    <property type="entry name" value="SpoU_sub_bind"/>
    <property type="match status" value="1"/>
</dbReference>
<dbReference type="HOGENOM" id="CLU_021322_0_0_3"/>
<dbReference type="GO" id="GO:0008173">
    <property type="term" value="F:RNA methyltransferase activity"/>
    <property type="evidence" value="ECO:0007669"/>
    <property type="project" value="InterPro"/>
</dbReference>
<dbReference type="EMBL" id="CP000828">
    <property type="protein sequence ID" value="ABW30158.1"/>
    <property type="molecule type" value="Genomic_DNA"/>
</dbReference>
<dbReference type="SMART" id="SM00967">
    <property type="entry name" value="SpoU_sub_bind"/>
    <property type="match status" value="1"/>
</dbReference>
<proteinExistence type="inferred from homology"/>
<dbReference type="KEGG" id="amr:AM1_5196"/>
<dbReference type="STRING" id="329726.AM1_5196"/>
<dbReference type="RefSeq" id="WP_012165419.1">
    <property type="nucleotide sequence ID" value="NC_009925.1"/>
</dbReference>
<dbReference type="InterPro" id="IPR029028">
    <property type="entry name" value="Alpha/beta_knot_MTases"/>
</dbReference>
<name>B0C8K3_ACAM1</name>
<accession>B0C8K3</accession>
<dbReference type="Pfam" id="PF00588">
    <property type="entry name" value="SpoU_methylase"/>
    <property type="match status" value="1"/>
</dbReference>
<feature type="region of interest" description="Disordered" evidence="4">
    <location>
        <begin position="1"/>
        <end position="61"/>
    </location>
</feature>
<dbReference type="Gene3D" id="3.30.1330.30">
    <property type="match status" value="1"/>
</dbReference>
<organism evidence="6 7">
    <name type="scientific">Acaryochloris marina (strain MBIC 11017)</name>
    <dbReference type="NCBI Taxonomy" id="329726"/>
    <lineage>
        <taxon>Bacteria</taxon>
        <taxon>Bacillati</taxon>
        <taxon>Cyanobacteriota</taxon>
        <taxon>Cyanophyceae</taxon>
        <taxon>Acaryochloridales</taxon>
        <taxon>Acaryochloridaceae</taxon>
        <taxon>Acaryochloris</taxon>
    </lineage>
</organism>
<gene>
    <name evidence="6" type="ordered locus">AM1_5196</name>
</gene>
<dbReference type="GO" id="GO:0006396">
    <property type="term" value="P:RNA processing"/>
    <property type="evidence" value="ECO:0007669"/>
    <property type="project" value="InterPro"/>
</dbReference>
<keyword evidence="2 6" id="KW-0489">Methyltransferase</keyword>
<dbReference type="CDD" id="cd18103">
    <property type="entry name" value="SpoU-like_RlmB"/>
    <property type="match status" value="1"/>
</dbReference>
<evidence type="ECO:0000256" key="4">
    <source>
        <dbReference type="SAM" id="MobiDB-lite"/>
    </source>
</evidence>
<dbReference type="InterPro" id="IPR013123">
    <property type="entry name" value="SpoU_subst-bd"/>
</dbReference>
<dbReference type="InterPro" id="IPR029026">
    <property type="entry name" value="tRNA_m1G_MTases_N"/>
</dbReference>
<evidence type="ECO:0000259" key="5">
    <source>
        <dbReference type="SMART" id="SM00967"/>
    </source>
</evidence>
<reference evidence="6 7" key="1">
    <citation type="journal article" date="2008" name="Proc. Natl. Acad. Sci. U.S.A.">
        <title>Niche adaptation and genome expansion in the chlorophyll d-producing cyanobacterium Acaryochloris marina.</title>
        <authorList>
            <person name="Swingley W.D."/>
            <person name="Chen M."/>
            <person name="Cheung P.C."/>
            <person name="Conrad A.L."/>
            <person name="Dejesa L.C."/>
            <person name="Hao J."/>
            <person name="Honchak B.M."/>
            <person name="Karbach L.E."/>
            <person name="Kurdoglu A."/>
            <person name="Lahiri S."/>
            <person name="Mastrian S.D."/>
            <person name="Miyashita H."/>
            <person name="Page L."/>
            <person name="Ramakrishna P."/>
            <person name="Satoh S."/>
            <person name="Sattley W.M."/>
            <person name="Shimada Y."/>
            <person name="Taylor H.L."/>
            <person name="Tomo T."/>
            <person name="Tsuchiya T."/>
            <person name="Wang Z.T."/>
            <person name="Raymond J."/>
            <person name="Mimuro M."/>
            <person name="Blankenship R.E."/>
            <person name="Touchman J.W."/>
        </authorList>
    </citation>
    <scope>NUCLEOTIDE SEQUENCE [LARGE SCALE GENOMIC DNA]</scope>
    <source>
        <strain evidence="7">MBIC 11017</strain>
    </source>
</reference>
<dbReference type="InterPro" id="IPR029064">
    <property type="entry name" value="Ribosomal_eL30-like_sf"/>
</dbReference>
<dbReference type="SUPFAM" id="SSF75217">
    <property type="entry name" value="alpha/beta knot"/>
    <property type="match status" value="1"/>
</dbReference>
<keyword evidence="3 6" id="KW-0808">Transferase</keyword>
<dbReference type="AlphaFoldDB" id="B0C8K3"/>
<sequence length="309" mass="33904">MTKARPSHNNHGKSKPRKPQRSYSSAKKPHRQSTSSRPPQKPRIRSKDKEPAQSEEEQGDLIYGRHSVLSALEHQRSLNRVWVVSRLRYDPRFHSLLNQAKSQGTIIDEVDHRRLNQLTQQATHQGIAAQVAAYEYLDISTLIEQANAATPKPVIIAADSITDPHNLGAMIRTAEALGAQGVIIPQRRAAGITSVVAKVATGALETLAIARVVNLNQGLEQLKKAGFWIYGLSTSAPQSIHTVTFTEPTVLVIGAEGPGLSVSTQHHCDQMVSIPLQGKTASLNASVATGMALYEVYRQRWVETLHLHP</sequence>
<dbReference type="PANTHER" id="PTHR46429">
    <property type="entry name" value="23S RRNA (GUANOSINE-2'-O-)-METHYLTRANSFERASE RLMB"/>
    <property type="match status" value="1"/>
</dbReference>
<dbReference type="InterPro" id="IPR004441">
    <property type="entry name" value="rRNA_MeTrfase_TrmH"/>
</dbReference>
<dbReference type="Gene3D" id="3.40.1280.10">
    <property type="match status" value="1"/>
</dbReference>
<dbReference type="eggNOG" id="COG0566">
    <property type="taxonomic scope" value="Bacteria"/>
</dbReference>
<dbReference type="InterPro" id="IPR001537">
    <property type="entry name" value="SpoU_MeTrfase"/>
</dbReference>
<evidence type="ECO:0000256" key="2">
    <source>
        <dbReference type="ARBA" id="ARBA00022603"/>
    </source>
</evidence>
<evidence type="ECO:0000313" key="6">
    <source>
        <dbReference type="EMBL" id="ABW30158.1"/>
    </source>
</evidence>
<evidence type="ECO:0000256" key="3">
    <source>
        <dbReference type="ARBA" id="ARBA00022679"/>
    </source>
</evidence>
<comment type="similarity">
    <text evidence="1">Belongs to the class IV-like SAM-binding methyltransferase superfamily. RNA methyltransferase TrmH family.</text>
</comment>
<dbReference type="GO" id="GO:0005829">
    <property type="term" value="C:cytosol"/>
    <property type="evidence" value="ECO:0007669"/>
    <property type="project" value="TreeGrafter"/>
</dbReference>
<dbReference type="FunFam" id="3.40.1280.10:FF:000008">
    <property type="entry name" value="Group 3 RNA methyltransferase TrmH"/>
    <property type="match status" value="1"/>
</dbReference>
<dbReference type="PANTHER" id="PTHR46429:SF1">
    <property type="entry name" value="23S RRNA (GUANOSINE-2'-O-)-METHYLTRANSFERASE RLMB"/>
    <property type="match status" value="1"/>
</dbReference>
<dbReference type="GO" id="GO:0032259">
    <property type="term" value="P:methylation"/>
    <property type="evidence" value="ECO:0007669"/>
    <property type="project" value="UniProtKB-KW"/>
</dbReference>
<feature type="compositionally biased region" description="Basic residues" evidence="4">
    <location>
        <begin position="1"/>
        <end position="20"/>
    </location>
</feature>
<protein>
    <submittedName>
        <fullName evidence="6">RNA methyltransferase, TrmH family, group 3</fullName>
    </submittedName>
</protein>